<organism evidence="2 3">
    <name type="scientific">Dorcoceras hygrometricum</name>
    <dbReference type="NCBI Taxonomy" id="472368"/>
    <lineage>
        <taxon>Eukaryota</taxon>
        <taxon>Viridiplantae</taxon>
        <taxon>Streptophyta</taxon>
        <taxon>Embryophyta</taxon>
        <taxon>Tracheophyta</taxon>
        <taxon>Spermatophyta</taxon>
        <taxon>Magnoliopsida</taxon>
        <taxon>eudicotyledons</taxon>
        <taxon>Gunneridae</taxon>
        <taxon>Pentapetalae</taxon>
        <taxon>asterids</taxon>
        <taxon>lamiids</taxon>
        <taxon>Lamiales</taxon>
        <taxon>Gesneriaceae</taxon>
        <taxon>Didymocarpoideae</taxon>
        <taxon>Trichosporeae</taxon>
        <taxon>Loxocarpinae</taxon>
        <taxon>Dorcoceras</taxon>
    </lineage>
</organism>
<dbReference type="Proteomes" id="UP000250235">
    <property type="component" value="Unassembled WGS sequence"/>
</dbReference>
<evidence type="ECO:0000256" key="1">
    <source>
        <dbReference type="SAM" id="MobiDB-lite"/>
    </source>
</evidence>
<dbReference type="PANTHER" id="PTHR35110:SF1">
    <property type="entry name" value="EXPRESSED PROTEIN"/>
    <property type="match status" value="1"/>
</dbReference>
<gene>
    <name evidence="2" type="ORF">F511_04087</name>
</gene>
<name>A0A2Z7CKY5_9LAMI</name>
<evidence type="ECO:0000313" key="3">
    <source>
        <dbReference type="Proteomes" id="UP000250235"/>
    </source>
</evidence>
<dbReference type="PANTHER" id="PTHR35110">
    <property type="entry name" value="EXPRESSED PROTEIN"/>
    <property type="match status" value="1"/>
</dbReference>
<dbReference type="AlphaFoldDB" id="A0A2Z7CKY5"/>
<feature type="compositionally biased region" description="Basic residues" evidence="1">
    <location>
        <begin position="153"/>
        <end position="166"/>
    </location>
</feature>
<reference evidence="2 3" key="1">
    <citation type="journal article" date="2015" name="Proc. Natl. Acad. Sci. U.S.A.">
        <title>The resurrection genome of Boea hygrometrica: A blueprint for survival of dehydration.</title>
        <authorList>
            <person name="Xiao L."/>
            <person name="Yang G."/>
            <person name="Zhang L."/>
            <person name="Yang X."/>
            <person name="Zhao S."/>
            <person name="Ji Z."/>
            <person name="Zhou Q."/>
            <person name="Hu M."/>
            <person name="Wang Y."/>
            <person name="Chen M."/>
            <person name="Xu Y."/>
            <person name="Jin H."/>
            <person name="Xiao X."/>
            <person name="Hu G."/>
            <person name="Bao F."/>
            <person name="Hu Y."/>
            <person name="Wan P."/>
            <person name="Li L."/>
            <person name="Deng X."/>
            <person name="Kuang T."/>
            <person name="Xiang C."/>
            <person name="Zhu J.K."/>
            <person name="Oliver M.J."/>
            <person name="He Y."/>
        </authorList>
    </citation>
    <scope>NUCLEOTIDE SEQUENCE [LARGE SCALE GENOMIC DNA]</scope>
    <source>
        <strain evidence="3">cv. XS01</strain>
    </source>
</reference>
<evidence type="ECO:0000313" key="2">
    <source>
        <dbReference type="EMBL" id="KZV45349.1"/>
    </source>
</evidence>
<dbReference type="EMBL" id="KQ996399">
    <property type="protein sequence ID" value="KZV45349.1"/>
    <property type="molecule type" value="Genomic_DNA"/>
</dbReference>
<sequence length="166" mass="18664">MYYRHLTEVGEEYFTGNLKMWRRVGANSNGNGVFSMMIRYFSSSSRKRAPNLRKINPRVPVQEAASIAEGLHQIIKTNGPLTVSNTWNHAKDAGISGLSSKTHMKLLLKWMRGRSMLKLTCNGMGSNKRFFLSSLPEEPHQTQPSSSVEQKPKSGKPSKLNKKQAN</sequence>
<protein>
    <submittedName>
        <fullName evidence="2">Uncharacterized protein</fullName>
    </submittedName>
</protein>
<feature type="region of interest" description="Disordered" evidence="1">
    <location>
        <begin position="134"/>
        <end position="166"/>
    </location>
</feature>
<proteinExistence type="predicted"/>
<accession>A0A2Z7CKY5</accession>
<keyword evidence="3" id="KW-1185">Reference proteome</keyword>
<dbReference type="OrthoDB" id="761792at2759"/>